<sequence>MYTDKLNRLHAAVEKPAFAFIKNNYVSTSRNDFKFLKQAVFERTIELRGFSNSAIDLEVFDWAEEGRDRNWWWQMQSLPFLTWFISSFELQSEEERREFFRFCVNSVINWRNKAMRASDSPLAWHDHATAFRVRNVVNWLVFCWDCGLSALVAENNTELDLVSLVEEHLAWLADRENYSIHTNHGFDQSLISYTISLYFGNRFSDYKALSLARLQDELDFAFTPQGVHKENSPGYQKFMLSRLKGLLNLEALGDSEISVQARDHIEKATEFLKVITLPDGMLPIIGDTRWDDFSEVENTKSELNVYDYSDSGYLVVKGRDQQGRDFFLSLKNCHDSNYHRHDDDLSVFFYYAGRVVFGDGGLLSHNEKDAKRLFIRSSLAHSCPVLPLKAIRDKLKVPQRPTMELREGGIFHGVSHMYGVKVERSVDISKIRDGEISILDVTESEGEIWSNFLLTEDVMVKSQNSGFQVSFDSFLLTIAALGEAGSSYTCKGWDPESAENSAIFSKHLGRDEAATRVWLTSRGQSGVKISIGEK</sequence>
<reference evidence="7 8" key="1">
    <citation type="submission" date="2020-08" db="EMBL/GenBank/DDBJ databases">
        <title>Functional genomics of gut bacteria from endangered species of beetles.</title>
        <authorList>
            <person name="Carlos-Shanley C."/>
        </authorList>
    </citation>
    <scope>NUCLEOTIDE SEQUENCE [LARGE SCALE GENOMIC DNA]</scope>
    <source>
        <strain evidence="7 8">S00179</strain>
    </source>
</reference>
<dbReference type="PANTHER" id="PTHR39210:SF1">
    <property type="entry name" value="HEPARIN-SULFATE LYASE"/>
    <property type="match status" value="1"/>
</dbReference>
<evidence type="ECO:0008006" key="9">
    <source>
        <dbReference type="Google" id="ProtNLM"/>
    </source>
</evidence>
<keyword evidence="3" id="KW-0574">Periplasm</keyword>
<dbReference type="InterPro" id="IPR008929">
    <property type="entry name" value="Chondroitin_lyas"/>
</dbReference>
<evidence type="ECO:0000313" key="7">
    <source>
        <dbReference type="EMBL" id="MBB4865102.1"/>
    </source>
</evidence>
<dbReference type="AlphaFoldDB" id="A0A7W7P3C1"/>
<keyword evidence="2" id="KW-0732">Signal</keyword>
<gene>
    <name evidence="7" type="ORF">HNP46_003978</name>
</gene>
<feature type="domain" description="Heparinase II/III-like C-terminal" evidence="5">
    <location>
        <begin position="309"/>
        <end position="528"/>
    </location>
</feature>
<feature type="domain" description="Heparin-sulfate lyase N-terminal" evidence="6">
    <location>
        <begin position="59"/>
        <end position="305"/>
    </location>
</feature>
<comment type="caution">
    <text evidence="7">The sequence shown here is derived from an EMBL/GenBank/DDBJ whole genome shotgun (WGS) entry which is preliminary data.</text>
</comment>
<dbReference type="Proteomes" id="UP000566995">
    <property type="component" value="Unassembled WGS sequence"/>
</dbReference>
<evidence type="ECO:0000259" key="6">
    <source>
        <dbReference type="Pfam" id="PF16889"/>
    </source>
</evidence>
<evidence type="ECO:0000256" key="2">
    <source>
        <dbReference type="ARBA" id="ARBA00022729"/>
    </source>
</evidence>
<dbReference type="RefSeq" id="WP_184592201.1">
    <property type="nucleotide sequence ID" value="NZ_JACHLI010000016.1"/>
</dbReference>
<evidence type="ECO:0000313" key="8">
    <source>
        <dbReference type="Proteomes" id="UP000566995"/>
    </source>
</evidence>
<dbReference type="GO" id="GO:0042597">
    <property type="term" value="C:periplasmic space"/>
    <property type="evidence" value="ECO:0007669"/>
    <property type="project" value="UniProtKB-SubCell"/>
</dbReference>
<protein>
    <recommendedName>
        <fullName evidence="9">Heparin-sulfate lyase N-terminal domain-containing protein</fullName>
    </recommendedName>
</protein>
<accession>A0A7W7P3C1</accession>
<comment type="subcellular location">
    <subcellularLocation>
        <location evidence="1">Periplasm</location>
    </subcellularLocation>
</comment>
<dbReference type="Pfam" id="PF16889">
    <property type="entry name" value="Hepar_II_III_N"/>
    <property type="match status" value="1"/>
</dbReference>
<dbReference type="Pfam" id="PF07940">
    <property type="entry name" value="Hepar_II_III_C"/>
    <property type="match status" value="1"/>
</dbReference>
<evidence type="ECO:0000259" key="5">
    <source>
        <dbReference type="Pfam" id="PF07940"/>
    </source>
</evidence>
<dbReference type="PANTHER" id="PTHR39210">
    <property type="entry name" value="HEPARIN-SULFATE LYASE"/>
    <property type="match status" value="1"/>
</dbReference>
<evidence type="ECO:0000256" key="3">
    <source>
        <dbReference type="ARBA" id="ARBA00022764"/>
    </source>
</evidence>
<dbReference type="GO" id="GO:0016829">
    <property type="term" value="F:lyase activity"/>
    <property type="evidence" value="ECO:0007669"/>
    <property type="project" value="UniProtKB-KW"/>
</dbReference>
<evidence type="ECO:0000256" key="1">
    <source>
        <dbReference type="ARBA" id="ARBA00004418"/>
    </source>
</evidence>
<dbReference type="SUPFAM" id="SSF48230">
    <property type="entry name" value="Chondroitin AC/alginate lyase"/>
    <property type="match status" value="1"/>
</dbReference>
<name>A0A7W7P3C1_PSENT</name>
<proteinExistence type="predicted"/>
<dbReference type="Gene3D" id="1.50.10.100">
    <property type="entry name" value="Chondroitin AC/alginate lyase"/>
    <property type="match status" value="1"/>
</dbReference>
<organism evidence="7 8">
    <name type="scientific">Pseudomonas nitroreducens</name>
    <dbReference type="NCBI Taxonomy" id="46680"/>
    <lineage>
        <taxon>Bacteria</taxon>
        <taxon>Pseudomonadati</taxon>
        <taxon>Pseudomonadota</taxon>
        <taxon>Gammaproteobacteria</taxon>
        <taxon>Pseudomonadales</taxon>
        <taxon>Pseudomonadaceae</taxon>
        <taxon>Pseudomonas</taxon>
    </lineage>
</organism>
<evidence type="ECO:0000256" key="4">
    <source>
        <dbReference type="ARBA" id="ARBA00023239"/>
    </source>
</evidence>
<keyword evidence="4" id="KW-0456">Lyase</keyword>
<dbReference type="EMBL" id="JACHLI010000016">
    <property type="protein sequence ID" value="MBB4865102.1"/>
    <property type="molecule type" value="Genomic_DNA"/>
</dbReference>
<dbReference type="InterPro" id="IPR031680">
    <property type="entry name" value="Hepar_II_III_N"/>
</dbReference>
<dbReference type="InterPro" id="IPR012480">
    <property type="entry name" value="Hepar_II_III_C"/>
</dbReference>